<sequence>MRDLREDIHQFETEHESGYEGSGWRLLTPAALYEVEEADARHEGQLRMWRLWPDGWYGLIRWGDNRRATWVHESKLRPIDANAPQGGD</sequence>
<name>A0A927RA09_9ACTN</name>
<keyword evidence="2" id="KW-1185">Reference proteome</keyword>
<accession>A0A927RA09</accession>
<dbReference type="EMBL" id="JADBEM010000001">
    <property type="protein sequence ID" value="MBE1608447.1"/>
    <property type="molecule type" value="Genomic_DNA"/>
</dbReference>
<evidence type="ECO:0000313" key="2">
    <source>
        <dbReference type="Proteomes" id="UP000638648"/>
    </source>
</evidence>
<protein>
    <submittedName>
        <fullName evidence="1">Uncharacterized protein</fullName>
    </submittedName>
</protein>
<reference evidence="1" key="1">
    <citation type="submission" date="2020-10" db="EMBL/GenBank/DDBJ databases">
        <title>Sequencing the genomes of 1000 actinobacteria strains.</title>
        <authorList>
            <person name="Klenk H.-P."/>
        </authorList>
    </citation>
    <scope>NUCLEOTIDE SEQUENCE</scope>
    <source>
        <strain evidence="1">DSM 45354</strain>
    </source>
</reference>
<organism evidence="1 2">
    <name type="scientific">Actinopolymorpha pittospori</name>
    <dbReference type="NCBI Taxonomy" id="648752"/>
    <lineage>
        <taxon>Bacteria</taxon>
        <taxon>Bacillati</taxon>
        <taxon>Actinomycetota</taxon>
        <taxon>Actinomycetes</taxon>
        <taxon>Propionibacteriales</taxon>
        <taxon>Actinopolymorphaceae</taxon>
        <taxon>Actinopolymorpha</taxon>
    </lineage>
</organism>
<comment type="caution">
    <text evidence="1">The sequence shown here is derived from an EMBL/GenBank/DDBJ whole genome shotgun (WGS) entry which is preliminary data.</text>
</comment>
<evidence type="ECO:0000313" key="1">
    <source>
        <dbReference type="EMBL" id="MBE1608447.1"/>
    </source>
</evidence>
<proteinExistence type="predicted"/>
<dbReference type="RefSeq" id="WP_192752219.1">
    <property type="nucleotide sequence ID" value="NZ_BAABJL010000097.1"/>
</dbReference>
<gene>
    <name evidence="1" type="ORF">HEB94_005295</name>
</gene>
<dbReference type="AlphaFoldDB" id="A0A927RA09"/>
<dbReference type="Proteomes" id="UP000638648">
    <property type="component" value="Unassembled WGS sequence"/>
</dbReference>